<reference evidence="2 3" key="1">
    <citation type="journal article" date="2011" name="Science">
        <title>The Selaginella genome identifies genetic changes associated with the evolution of vascular plants.</title>
        <authorList>
            <person name="Banks J.A."/>
            <person name="Nishiyama T."/>
            <person name="Hasebe M."/>
            <person name="Bowman J.L."/>
            <person name="Gribskov M."/>
            <person name="dePamphilis C."/>
            <person name="Albert V.A."/>
            <person name="Aono N."/>
            <person name="Aoyama T."/>
            <person name="Ambrose B.A."/>
            <person name="Ashton N.W."/>
            <person name="Axtell M.J."/>
            <person name="Barker E."/>
            <person name="Barker M.S."/>
            <person name="Bennetzen J.L."/>
            <person name="Bonawitz N.D."/>
            <person name="Chapple C."/>
            <person name="Cheng C."/>
            <person name="Correa L.G."/>
            <person name="Dacre M."/>
            <person name="DeBarry J."/>
            <person name="Dreyer I."/>
            <person name="Elias M."/>
            <person name="Engstrom E.M."/>
            <person name="Estelle M."/>
            <person name="Feng L."/>
            <person name="Finet C."/>
            <person name="Floyd S.K."/>
            <person name="Frommer W.B."/>
            <person name="Fujita T."/>
            <person name="Gramzow L."/>
            <person name="Gutensohn M."/>
            <person name="Harholt J."/>
            <person name="Hattori M."/>
            <person name="Heyl A."/>
            <person name="Hirai T."/>
            <person name="Hiwatashi Y."/>
            <person name="Ishikawa M."/>
            <person name="Iwata M."/>
            <person name="Karol K.G."/>
            <person name="Koehler B."/>
            <person name="Kolukisaoglu U."/>
            <person name="Kubo M."/>
            <person name="Kurata T."/>
            <person name="Lalonde S."/>
            <person name="Li K."/>
            <person name="Li Y."/>
            <person name="Litt A."/>
            <person name="Lyons E."/>
            <person name="Manning G."/>
            <person name="Maruyama T."/>
            <person name="Michael T.P."/>
            <person name="Mikami K."/>
            <person name="Miyazaki S."/>
            <person name="Morinaga S."/>
            <person name="Murata T."/>
            <person name="Mueller-Roeber B."/>
            <person name="Nelson D.R."/>
            <person name="Obara M."/>
            <person name="Oguri Y."/>
            <person name="Olmstead R.G."/>
            <person name="Onodera N."/>
            <person name="Petersen B.L."/>
            <person name="Pils B."/>
            <person name="Prigge M."/>
            <person name="Rensing S.A."/>
            <person name="Riano-Pachon D.M."/>
            <person name="Roberts A.W."/>
            <person name="Sato Y."/>
            <person name="Scheller H.V."/>
            <person name="Schulz B."/>
            <person name="Schulz C."/>
            <person name="Shakirov E.V."/>
            <person name="Shibagaki N."/>
            <person name="Shinohara N."/>
            <person name="Shippen D.E."/>
            <person name="Soerensen I."/>
            <person name="Sotooka R."/>
            <person name="Sugimoto N."/>
            <person name="Sugita M."/>
            <person name="Sumikawa N."/>
            <person name="Tanurdzic M."/>
            <person name="Theissen G."/>
            <person name="Ulvskov P."/>
            <person name="Wakazuki S."/>
            <person name="Weng J.K."/>
            <person name="Willats W.W."/>
            <person name="Wipf D."/>
            <person name="Wolf P.G."/>
            <person name="Yang L."/>
            <person name="Zimmer A.D."/>
            <person name="Zhu Q."/>
            <person name="Mitros T."/>
            <person name="Hellsten U."/>
            <person name="Loque D."/>
            <person name="Otillar R."/>
            <person name="Salamov A."/>
            <person name="Schmutz J."/>
            <person name="Shapiro H."/>
            <person name="Lindquist E."/>
            <person name="Lucas S."/>
            <person name="Rokhsar D."/>
            <person name="Grigoriev I.V."/>
        </authorList>
    </citation>
    <scope>NUCLEOTIDE SEQUENCE [LARGE SCALE GENOMIC DNA]</scope>
</reference>
<proteinExistence type="predicted"/>
<keyword evidence="1" id="KW-0472">Membrane</keyword>
<dbReference type="eggNOG" id="ENOG502QQ9Y">
    <property type="taxonomic scope" value="Eukaryota"/>
</dbReference>
<dbReference type="AlphaFoldDB" id="D8RZ23"/>
<evidence type="ECO:0000313" key="3">
    <source>
        <dbReference type="Proteomes" id="UP000001514"/>
    </source>
</evidence>
<sequence>MKAILLVEWMEVQLEPPLGGNKPHLVLLVIHTYQHTGLARIFNRMEPLLAFQAPLYVLVYSAIAVDTAKGFLLFDWRGESWFWTGYCLYFVLNVIAPCQGWVDLCHQATDKEEEEDDEEETDGAQAQAAVGKDPKVVMLIFMITLVCAILIWIEMGDNETVAEIYSDMLAIVIFLSGGGLAGYGMRVPFGTKTKKIQTFCNSADVFPTRSLLILVYNASPEVIPCVVVLWVMRNNPSRLSSTQSRRSVTSVSGYQQALAQEQALLQQWIVPDDMESMIVASSRSRRSKSGRVADSSEDAYRKHAKWQFDTMSKRDAKAFIERITSGKKTLLSAKKHTHTIWDSAEMDVTLALCHITHLSDVERSACAGTLGWDGAREQLDCMVDFARHQLLSTGSAGIVSLGSLEQDEEVSEPSFATIVIQKFLRLYPSFLFPFARRCQAQPMPIFWHEKFSFSLSAEMTMASNYKSGLGSACVAPVPRLLGLISRVLKADFFLILPVDRLGWNMLSGKVGSQDRVRRAYPQLALHAADPPRLRTFSDEKESAPLRVKDLSEKLVHFSGDGRLGTEDVTEEEEAEVLRNGFCKERITSLIGQTIKSYTVESMWYVIEIPSDRLERHTYRKADGIVQSQMNMNLSS</sequence>
<dbReference type="HOGENOM" id="CLU_431112_0_0_1"/>
<keyword evidence="1" id="KW-1133">Transmembrane helix</keyword>
<dbReference type="STRING" id="88036.D8RZ23"/>
<accession>D8RZ23</accession>
<dbReference type="InterPro" id="IPR040226">
    <property type="entry name" value="THH1/TOM1/TOM3"/>
</dbReference>
<dbReference type="FunCoup" id="D8RZ23">
    <property type="interactions" value="1856"/>
</dbReference>
<dbReference type="PANTHER" id="PTHR31142:SF4">
    <property type="entry name" value="OS01G0751300 PROTEIN"/>
    <property type="match status" value="1"/>
</dbReference>
<dbReference type="Proteomes" id="UP000001514">
    <property type="component" value="Unassembled WGS sequence"/>
</dbReference>
<feature type="transmembrane region" description="Helical" evidence="1">
    <location>
        <begin position="210"/>
        <end position="232"/>
    </location>
</feature>
<evidence type="ECO:0000256" key="1">
    <source>
        <dbReference type="SAM" id="Phobius"/>
    </source>
</evidence>
<protein>
    <submittedName>
        <fullName evidence="2">Uncharacterized protein</fullName>
    </submittedName>
</protein>
<feature type="transmembrane region" description="Helical" evidence="1">
    <location>
        <begin position="80"/>
        <end position="102"/>
    </location>
</feature>
<name>D8RZ23_SELML</name>
<keyword evidence="1" id="KW-0812">Transmembrane</keyword>
<evidence type="ECO:0000313" key="2">
    <source>
        <dbReference type="EMBL" id="EFJ22672.1"/>
    </source>
</evidence>
<dbReference type="InParanoid" id="D8RZ23"/>
<feature type="transmembrane region" description="Helical" evidence="1">
    <location>
        <begin position="48"/>
        <end position="68"/>
    </location>
</feature>
<feature type="transmembrane region" description="Helical" evidence="1">
    <location>
        <begin position="168"/>
        <end position="189"/>
    </location>
</feature>
<dbReference type="EMBL" id="GL377595">
    <property type="protein sequence ID" value="EFJ22672.1"/>
    <property type="molecule type" value="Genomic_DNA"/>
</dbReference>
<organism evidence="3">
    <name type="scientific">Selaginella moellendorffii</name>
    <name type="common">Spikemoss</name>
    <dbReference type="NCBI Taxonomy" id="88036"/>
    <lineage>
        <taxon>Eukaryota</taxon>
        <taxon>Viridiplantae</taxon>
        <taxon>Streptophyta</taxon>
        <taxon>Embryophyta</taxon>
        <taxon>Tracheophyta</taxon>
        <taxon>Lycopodiopsida</taxon>
        <taxon>Selaginellales</taxon>
        <taxon>Selaginellaceae</taxon>
        <taxon>Selaginella</taxon>
    </lineage>
</organism>
<feature type="transmembrane region" description="Helical" evidence="1">
    <location>
        <begin position="136"/>
        <end position="153"/>
    </location>
</feature>
<keyword evidence="3" id="KW-1185">Reference proteome</keyword>
<dbReference type="KEGG" id="smo:SELMODRAFT_416366"/>
<dbReference type="Gramene" id="EFJ22672">
    <property type="protein sequence ID" value="EFJ22672"/>
    <property type="gene ID" value="SELMODRAFT_416366"/>
</dbReference>
<gene>
    <name evidence="2" type="ORF">SELMODRAFT_416366</name>
</gene>
<dbReference type="PANTHER" id="PTHR31142">
    <property type="entry name" value="TOBAMOVIRUS MULTIPLICATION PROTEIN 1-LIKE ISOFORM X1"/>
    <property type="match status" value="1"/>
</dbReference>